<dbReference type="GO" id="GO:0003677">
    <property type="term" value="F:DNA binding"/>
    <property type="evidence" value="ECO:0007669"/>
    <property type="project" value="UniProtKB-KW"/>
</dbReference>
<feature type="region of interest" description="Disordered" evidence="7">
    <location>
        <begin position="1374"/>
        <end position="1410"/>
    </location>
</feature>
<keyword evidence="6" id="KW-0539">Nucleus</keyword>
<evidence type="ECO:0000256" key="5">
    <source>
        <dbReference type="ARBA" id="ARBA00023125"/>
    </source>
</evidence>
<dbReference type="PANTHER" id="PTHR46213">
    <property type="entry name" value="TRANSCRIPTIONAL ACTIVATOR DEMETER"/>
    <property type="match status" value="1"/>
</dbReference>
<dbReference type="InterPro" id="IPR028925">
    <property type="entry name" value="RRM_DME"/>
</dbReference>
<organism evidence="10 11">
    <name type="scientific">Coccomyxa subellipsoidea (strain C-169)</name>
    <name type="common">Green microalga</name>
    <dbReference type="NCBI Taxonomy" id="574566"/>
    <lineage>
        <taxon>Eukaryota</taxon>
        <taxon>Viridiplantae</taxon>
        <taxon>Chlorophyta</taxon>
        <taxon>core chlorophytes</taxon>
        <taxon>Trebouxiophyceae</taxon>
        <taxon>Trebouxiophyceae incertae sedis</taxon>
        <taxon>Coccomyxaceae</taxon>
        <taxon>Coccomyxa</taxon>
        <taxon>Coccomyxa subellipsoidea</taxon>
    </lineage>
</organism>
<dbReference type="KEGG" id="csl:COCSUDRAFT_62092"/>
<reference evidence="10 11" key="1">
    <citation type="journal article" date="2012" name="Genome Biol.">
        <title>The genome of the polar eukaryotic microalga coccomyxa subellipsoidea reveals traits of cold adaptation.</title>
        <authorList>
            <person name="Blanc G."/>
            <person name="Agarkova I."/>
            <person name="Grimwood J."/>
            <person name="Kuo A."/>
            <person name="Brueggeman A."/>
            <person name="Dunigan D."/>
            <person name="Gurnon J."/>
            <person name="Ladunga I."/>
            <person name="Lindquist E."/>
            <person name="Lucas S."/>
            <person name="Pangilinan J."/>
            <person name="Proschold T."/>
            <person name="Salamov A."/>
            <person name="Schmutz J."/>
            <person name="Weeks D."/>
            <person name="Yamada T."/>
            <person name="Claverie J.M."/>
            <person name="Grigoriev I."/>
            <person name="Van Etten J."/>
            <person name="Lomsadze A."/>
            <person name="Borodovsky M."/>
        </authorList>
    </citation>
    <scope>NUCLEOTIDE SEQUENCE [LARGE SCALE GENOMIC DNA]</scope>
    <source>
        <strain evidence="10 11">C-169</strain>
    </source>
</reference>
<name>I0Z202_COCSC</name>
<evidence type="ECO:0000256" key="1">
    <source>
        <dbReference type="ARBA" id="ARBA00004123"/>
    </source>
</evidence>
<keyword evidence="3" id="KW-0479">Metal-binding</keyword>
<feature type="compositionally biased region" description="Low complexity" evidence="7">
    <location>
        <begin position="946"/>
        <end position="956"/>
    </location>
</feature>
<dbReference type="GO" id="GO:0019104">
    <property type="term" value="F:DNA N-glycosylase activity"/>
    <property type="evidence" value="ECO:0007669"/>
    <property type="project" value="InterPro"/>
</dbReference>
<dbReference type="CDD" id="cd00056">
    <property type="entry name" value="ENDO3c"/>
    <property type="match status" value="1"/>
</dbReference>
<dbReference type="InterPro" id="IPR011257">
    <property type="entry name" value="DNA_glycosylase"/>
</dbReference>
<evidence type="ECO:0000256" key="2">
    <source>
        <dbReference type="ARBA" id="ARBA00005646"/>
    </source>
</evidence>
<feature type="transmembrane region" description="Helical" evidence="8">
    <location>
        <begin position="152"/>
        <end position="182"/>
    </location>
</feature>
<evidence type="ECO:0000256" key="7">
    <source>
        <dbReference type="SAM" id="MobiDB-lite"/>
    </source>
</evidence>
<feature type="compositionally biased region" description="Basic and acidic residues" evidence="7">
    <location>
        <begin position="587"/>
        <end position="596"/>
    </location>
</feature>
<evidence type="ECO:0000256" key="8">
    <source>
        <dbReference type="SAM" id="Phobius"/>
    </source>
</evidence>
<feature type="compositionally biased region" description="Basic and acidic residues" evidence="7">
    <location>
        <begin position="922"/>
        <end position="939"/>
    </location>
</feature>
<dbReference type="GeneID" id="17042672"/>
<feature type="region of interest" description="Disordered" evidence="7">
    <location>
        <begin position="1229"/>
        <end position="1277"/>
    </location>
</feature>
<dbReference type="CDD" id="cd06257">
    <property type="entry name" value="DnaJ"/>
    <property type="match status" value="1"/>
</dbReference>
<dbReference type="PANTHER" id="PTHR46213:SF13">
    <property type="entry name" value="DEMETER-LIKE PROTEIN 2-RELATED"/>
    <property type="match status" value="1"/>
</dbReference>
<keyword evidence="8" id="KW-0812">Transmembrane</keyword>
<dbReference type="Gene3D" id="1.10.1670.10">
    <property type="entry name" value="Helix-hairpin-Helix base-excision DNA repair enzymes (C-terminal)"/>
    <property type="match status" value="1"/>
</dbReference>
<dbReference type="OrthoDB" id="5607at2759"/>
<gene>
    <name evidence="10" type="ORF">COCSUDRAFT_62092</name>
</gene>
<dbReference type="SUPFAM" id="SSF48150">
    <property type="entry name" value="DNA-glycosylase"/>
    <property type="match status" value="1"/>
</dbReference>
<proteinExistence type="inferred from homology"/>
<dbReference type="InterPro" id="IPR003265">
    <property type="entry name" value="HhH-GPD_domain"/>
</dbReference>
<feature type="region of interest" description="Disordered" evidence="7">
    <location>
        <begin position="1136"/>
        <end position="1157"/>
    </location>
</feature>
<evidence type="ECO:0000313" key="10">
    <source>
        <dbReference type="EMBL" id="EIE24671.1"/>
    </source>
</evidence>
<dbReference type="GO" id="GO:0046872">
    <property type="term" value="F:metal ion binding"/>
    <property type="evidence" value="ECO:0007669"/>
    <property type="project" value="UniProtKB-KW"/>
</dbReference>
<accession>I0Z202</accession>
<sequence length="1568" mass="166181">MFGLASMFFLPAPLPITEDAMARYEGKLDEAANYSKQTANSTQAWYEAAEELREAKTWFWRFTKQKPLVLEKQAKERAAYAVVREHDRHLDSLISAAKAELGLWSELGIGEGRQLFWRSFQAGKVFGRRQTIWDTAFNLLSSSQGDRNIVTAFVQLICTAIVNFTAGMLSSVFIFVFQLPWLLMSYQASIPSMVAFFGLAMLGCISVILSYLLGLYLAGAEAGGSSGLTAPSTQEDVTQGNANSLEEVLQIASTWQGSPRAEHEWAAHILANGQSGAVSAPARAALCGLSPEVASFYLSLCCIQRLASVEDMQEQHGTPAHTTGEALADVTLRVLHEHDSDLDSMELARMTEAPRPALKVEAPLPPPQPMIDGPLDDSWTSAALPSAPAAEAAAQKKRGRRARILQDGSLTMILYGADEALKWQMRVASFLQAARGVLGDRRRVSGQWAGSVLDSVMGVFLTQNVSDALSSKAWMTLAATFPLAAADNQHREAGGILEAGDAANGLAGLGRCSGEMECKQGSELSSLAVPQQELPASAADVAPHGQRCRDTADSIDWEAVRAAETHENLLKQISMVGPGLGTVCKNEGGEKEHSAEVSKALPGSEQPSKRQRTEAAVQEQESPDRCPTAGMPGSLEESRPPGDGTAVVEEAGMEFQCHEILEGIAMEAAKKESPNAWEALGADPPLEAEPTAGFPASMPGMESMAAEEEGAEMEGAVHPTTLEWLRDVAEDDARQYLMGVMGLGRKSVACVMLLALCKHDFPVDTNVGRICARLGWIPLDAEEALEDLDRYAPEPEVHKYLHSRLMHFDTETLYELHYQMITLGKVFCSKKDPNCRACPLRPQCEYAKANGRHLKEKPPASEGPKSEASPAHNQPATSEAAAPPVHEPCKEVPKSDLVEPHSDRMQEGACGQPVGTGTAEPGKQENADKGNSEAADLHEMPCTPRADSSASAGGASRECQGALNGEAAAPTTPTKSTEGGTRPLAAGNDIIEAQGASNHKAACEAEAALPDIEDLEKASIPSKAPRSQGQELSRILALGEDCGVTGDMDQDTVPSASVNPRLLEAAAAVLDIIPGGHASGVEDIVTLLQRYDAKAVRRRFKELSVVVHPDKCTLVGARQAFDHLRRAQEVLIRHVSPQHNSNGGGQEDAAPGSVSAGDPRGGQYVLLQGHEIPAAFYGLLSPAVTAHHTSEDLPLLLVPLPATTCPPDRTSGKVDRSVTMALFNSLLQPRITDTGAAPADSPGQLPGEDPKPGQGPALEMAEEGAARAPSKDESAARQPGYAVLVPCRTAMRGRFPLNGTYFQVNEVFLDETSLRSPIQVADEVVGAWVRRPVYFGTSVAAVCRGMGQSEVTRFFLDGLLCVRAFDPITRFPRPLPDWTLPGKQPKPPATPPAADRAKGKQRGKGPDQPSVLALGAAINRAAPAGAGGPSQALVVVGSAAAATLAPGQRVKRKYTRRVGATVALKGGVAKPEPAGRIVHAALLDAGQAQPATQPAAAQAPGSSSKDSGDGSAAQPACDSVPVVPVQVEVQVAEVGPRGPTRAAAARAAAAITATFDAYRRPPKKVNFS</sequence>
<dbReference type="InterPro" id="IPR036869">
    <property type="entry name" value="J_dom_sf"/>
</dbReference>
<evidence type="ECO:0000256" key="3">
    <source>
        <dbReference type="ARBA" id="ARBA00022723"/>
    </source>
</evidence>
<dbReference type="GO" id="GO:0006284">
    <property type="term" value="P:base-excision repair"/>
    <property type="evidence" value="ECO:0007669"/>
    <property type="project" value="InterPro"/>
</dbReference>
<dbReference type="Pfam" id="PF15628">
    <property type="entry name" value="RRM_DME"/>
    <property type="match status" value="1"/>
</dbReference>
<comment type="subcellular location">
    <subcellularLocation>
        <location evidence="1">Nucleus</location>
    </subcellularLocation>
</comment>
<feature type="region of interest" description="Disordered" evidence="7">
    <location>
        <begin position="1488"/>
        <end position="1519"/>
    </location>
</feature>
<evidence type="ECO:0000259" key="9">
    <source>
        <dbReference type="Pfam" id="PF15628"/>
    </source>
</evidence>
<feature type="domain" description="Demeter RRM-fold" evidence="9">
    <location>
        <begin position="1283"/>
        <end position="1376"/>
    </location>
</feature>
<feature type="compositionally biased region" description="Low complexity" evidence="7">
    <location>
        <begin position="1488"/>
        <end position="1511"/>
    </location>
</feature>
<dbReference type="InterPro" id="IPR044811">
    <property type="entry name" value="DME/ROS1"/>
</dbReference>
<feature type="compositionally biased region" description="Basic and acidic residues" evidence="7">
    <location>
        <begin position="887"/>
        <end position="906"/>
    </location>
</feature>
<protein>
    <recommendedName>
        <fullName evidence="9">Demeter RRM-fold domain-containing protein</fullName>
    </recommendedName>
</protein>
<dbReference type="GO" id="GO:0141166">
    <property type="term" value="P:chromosomal 5-methylcytosine DNA demethylation pathway"/>
    <property type="evidence" value="ECO:0007669"/>
    <property type="project" value="InterPro"/>
</dbReference>
<feature type="region of interest" description="Disordered" evidence="7">
    <location>
        <begin position="852"/>
        <end position="959"/>
    </location>
</feature>
<keyword evidence="8" id="KW-1133">Transmembrane helix</keyword>
<dbReference type="eggNOG" id="ENOG502QQKH">
    <property type="taxonomic scope" value="Eukaryota"/>
</dbReference>
<dbReference type="RefSeq" id="XP_005649215.1">
    <property type="nucleotide sequence ID" value="XM_005649158.1"/>
</dbReference>
<feature type="transmembrane region" description="Helical" evidence="8">
    <location>
        <begin position="194"/>
        <end position="218"/>
    </location>
</feature>
<evidence type="ECO:0000256" key="4">
    <source>
        <dbReference type="ARBA" id="ARBA00023004"/>
    </source>
</evidence>
<keyword evidence="8" id="KW-0472">Membrane</keyword>
<evidence type="ECO:0000313" key="11">
    <source>
        <dbReference type="Proteomes" id="UP000007264"/>
    </source>
</evidence>
<dbReference type="InterPro" id="IPR023170">
    <property type="entry name" value="HhH_base_excis_C"/>
</dbReference>
<dbReference type="SUPFAM" id="SSF46565">
    <property type="entry name" value="Chaperone J-domain"/>
    <property type="match status" value="1"/>
</dbReference>
<evidence type="ECO:0000256" key="6">
    <source>
        <dbReference type="ARBA" id="ARBA00023242"/>
    </source>
</evidence>
<dbReference type="EMBL" id="AGSI01000005">
    <property type="protein sequence ID" value="EIE24671.1"/>
    <property type="molecule type" value="Genomic_DNA"/>
</dbReference>
<dbReference type="GO" id="GO:0035514">
    <property type="term" value="F:DNA demethylase activity"/>
    <property type="evidence" value="ECO:0007669"/>
    <property type="project" value="InterPro"/>
</dbReference>
<comment type="similarity">
    <text evidence="2">Belongs to the DNA glycosylase family. DEMETER subfamily.</text>
</comment>
<dbReference type="Proteomes" id="UP000007264">
    <property type="component" value="Unassembled WGS sequence"/>
</dbReference>
<comment type="caution">
    <text evidence="10">The sequence shown here is derived from an EMBL/GenBank/DDBJ whole genome shotgun (WGS) entry which is preliminary data.</text>
</comment>
<keyword evidence="4" id="KW-0408">Iron</keyword>
<feature type="region of interest" description="Disordered" evidence="7">
    <location>
        <begin position="965"/>
        <end position="984"/>
    </location>
</feature>
<feature type="region of interest" description="Disordered" evidence="7">
    <location>
        <begin position="584"/>
        <end position="645"/>
    </location>
</feature>
<keyword evidence="5" id="KW-0238">DNA-binding</keyword>
<keyword evidence="11" id="KW-1185">Reference proteome</keyword>
<dbReference type="GO" id="GO:0005634">
    <property type="term" value="C:nucleus"/>
    <property type="evidence" value="ECO:0007669"/>
    <property type="project" value="UniProtKB-SubCell"/>
</dbReference>
<dbReference type="InterPro" id="IPR001623">
    <property type="entry name" value="DnaJ_domain"/>
</dbReference>